<name>A0A409WAG6_9AGAR</name>
<dbReference type="Proteomes" id="UP000284706">
    <property type="component" value="Unassembled WGS sequence"/>
</dbReference>
<dbReference type="EMBL" id="NHYE01005255">
    <property type="protein sequence ID" value="PPQ75488.1"/>
    <property type="molecule type" value="Genomic_DNA"/>
</dbReference>
<gene>
    <name evidence="2" type="ORF">CVT26_015910</name>
</gene>
<sequence length="150" mass="16013">MTSKAKYKTPTTNELQQGRTKLFRMTTGGETTPQTEDGVDLLPFKSQPGLHPSDVPPPTITDTAPTTDEMTSPTSSRLARSKDPFSPPPSHAHQALEQVPPTLQAPTKPDPPKGSPPPPGTPYTNRHKPPAASVAETALPPSGKQPPNIW</sequence>
<dbReference type="AlphaFoldDB" id="A0A409WAG6"/>
<comment type="caution">
    <text evidence="2">The sequence shown here is derived from an EMBL/GenBank/DDBJ whole genome shotgun (WGS) entry which is preliminary data.</text>
</comment>
<evidence type="ECO:0000313" key="2">
    <source>
        <dbReference type="EMBL" id="PPQ75488.1"/>
    </source>
</evidence>
<reference evidence="2 3" key="1">
    <citation type="journal article" date="2018" name="Evol. Lett.">
        <title>Horizontal gene cluster transfer increased hallucinogenic mushroom diversity.</title>
        <authorList>
            <person name="Reynolds H.T."/>
            <person name="Vijayakumar V."/>
            <person name="Gluck-Thaler E."/>
            <person name="Korotkin H.B."/>
            <person name="Matheny P.B."/>
            <person name="Slot J.C."/>
        </authorList>
    </citation>
    <scope>NUCLEOTIDE SEQUENCE [LARGE SCALE GENOMIC DNA]</scope>
    <source>
        <strain evidence="2 3">SRW20</strain>
    </source>
</reference>
<accession>A0A409WAG6</accession>
<organism evidence="2 3">
    <name type="scientific">Gymnopilus dilepis</name>
    <dbReference type="NCBI Taxonomy" id="231916"/>
    <lineage>
        <taxon>Eukaryota</taxon>
        <taxon>Fungi</taxon>
        <taxon>Dikarya</taxon>
        <taxon>Basidiomycota</taxon>
        <taxon>Agaricomycotina</taxon>
        <taxon>Agaricomycetes</taxon>
        <taxon>Agaricomycetidae</taxon>
        <taxon>Agaricales</taxon>
        <taxon>Agaricineae</taxon>
        <taxon>Hymenogastraceae</taxon>
        <taxon>Gymnopilus</taxon>
    </lineage>
</organism>
<feature type="region of interest" description="Disordered" evidence="1">
    <location>
        <begin position="1"/>
        <end position="150"/>
    </location>
</feature>
<feature type="compositionally biased region" description="Pro residues" evidence="1">
    <location>
        <begin position="108"/>
        <end position="121"/>
    </location>
</feature>
<protein>
    <submittedName>
        <fullName evidence="2">Uncharacterized protein</fullName>
    </submittedName>
</protein>
<feature type="compositionally biased region" description="Polar residues" evidence="1">
    <location>
        <begin position="1"/>
        <end position="19"/>
    </location>
</feature>
<evidence type="ECO:0000256" key="1">
    <source>
        <dbReference type="SAM" id="MobiDB-lite"/>
    </source>
</evidence>
<keyword evidence="3" id="KW-1185">Reference proteome</keyword>
<feature type="compositionally biased region" description="Low complexity" evidence="1">
    <location>
        <begin position="60"/>
        <end position="71"/>
    </location>
</feature>
<proteinExistence type="predicted"/>
<evidence type="ECO:0000313" key="3">
    <source>
        <dbReference type="Proteomes" id="UP000284706"/>
    </source>
</evidence>
<dbReference type="InParanoid" id="A0A409WAG6"/>